<evidence type="ECO:0000256" key="7">
    <source>
        <dbReference type="PIRSR" id="PIRSR602401-1"/>
    </source>
</evidence>
<dbReference type="PANTHER" id="PTHR47947">
    <property type="entry name" value="CYTOCHROME P450 82C3-RELATED"/>
    <property type="match status" value="1"/>
</dbReference>
<protein>
    <submittedName>
        <fullName evidence="9">Isoflavone 2'-hydroxylase</fullName>
    </submittedName>
</protein>
<evidence type="ECO:0000256" key="5">
    <source>
        <dbReference type="ARBA" id="ARBA00023004"/>
    </source>
</evidence>
<evidence type="ECO:0000256" key="4">
    <source>
        <dbReference type="ARBA" id="ARBA00023002"/>
    </source>
</evidence>
<dbReference type="STRING" id="981085.W9RFD1"/>
<gene>
    <name evidence="9" type="ORF">L484_002018</name>
</gene>
<keyword evidence="6 8" id="KW-0503">Monooxygenase</keyword>
<keyword evidence="5 7" id="KW-0408">Iron</keyword>
<proteinExistence type="inferred from homology"/>
<dbReference type="InterPro" id="IPR001128">
    <property type="entry name" value="Cyt_P450"/>
</dbReference>
<evidence type="ECO:0000313" key="9">
    <source>
        <dbReference type="EMBL" id="EXB53786.1"/>
    </source>
</evidence>
<dbReference type="InterPro" id="IPR050651">
    <property type="entry name" value="Plant_Cytochrome_P450_Monoox"/>
</dbReference>
<dbReference type="GO" id="GO:0020037">
    <property type="term" value="F:heme binding"/>
    <property type="evidence" value="ECO:0007669"/>
    <property type="project" value="InterPro"/>
</dbReference>
<comment type="cofactor">
    <cofactor evidence="7">
        <name>heme</name>
        <dbReference type="ChEBI" id="CHEBI:30413"/>
    </cofactor>
</comment>
<dbReference type="PRINTS" id="PR00463">
    <property type="entry name" value="EP450I"/>
</dbReference>
<evidence type="ECO:0000313" key="10">
    <source>
        <dbReference type="Proteomes" id="UP000030645"/>
    </source>
</evidence>
<name>W9RFD1_9ROSA</name>
<sequence>MAQKYGDVLLLRLGTRNALVVSSFSAAEECFTKNDVVFANRPRTLAGKHLNYNSKTMGFSNYNDHWRSLRRLTTLELLSANRLLMFSGIRHEETKLMVKQLLKEHCYYSSDHDESDHNNNNNNNYTKWTRVKLRPKIVDLVFNIMMKMIAGKRYYGNEVVEEEAKQFQSIMREVSGLLASSNINDFLPFLQWIDFQGVEKRMTNSMKKMDSFFQSLVDEHRKILERAESDANGHDQRNMTFIDLILSLQKSNPQEYDDETIKGLILAMLFAGTDTSVITIEWAMSLLLNHPNAMQRALGEIEGNVGHERLMNESDLPNLNYLHNIINETFRLFPTVPIILPHESSEDCNVSGFHVPKGTMLLVNAWTIHRDEKLWEKATRFWPERFEGGDDHTEVGNKLLTFGAGRRVCPGALLGRRVVALALGCLIQSFEWDRIGAQTVDLAEELGLTMSKFQPLEALCKPRQAMICTLNKL</sequence>
<feature type="binding site" description="axial binding residue" evidence="7">
    <location>
        <position position="409"/>
    </location>
    <ligand>
        <name>heme</name>
        <dbReference type="ChEBI" id="CHEBI:30413"/>
    </ligand>
    <ligandPart>
        <name>Fe</name>
        <dbReference type="ChEBI" id="CHEBI:18248"/>
    </ligandPart>
</feature>
<dbReference type="GO" id="GO:0004497">
    <property type="term" value="F:monooxygenase activity"/>
    <property type="evidence" value="ECO:0007669"/>
    <property type="project" value="UniProtKB-KW"/>
</dbReference>
<dbReference type="InterPro" id="IPR002401">
    <property type="entry name" value="Cyt_P450_E_grp-I"/>
</dbReference>
<dbReference type="InterPro" id="IPR017972">
    <property type="entry name" value="Cyt_P450_CS"/>
</dbReference>
<evidence type="ECO:0000256" key="2">
    <source>
        <dbReference type="ARBA" id="ARBA00022617"/>
    </source>
</evidence>
<dbReference type="SUPFAM" id="SSF48264">
    <property type="entry name" value="Cytochrome P450"/>
    <property type="match status" value="1"/>
</dbReference>
<dbReference type="eggNOG" id="KOG0156">
    <property type="taxonomic scope" value="Eukaryota"/>
</dbReference>
<reference evidence="10" key="1">
    <citation type="submission" date="2013-01" db="EMBL/GenBank/DDBJ databases">
        <title>Draft Genome Sequence of a Mulberry Tree, Morus notabilis C.K. Schneid.</title>
        <authorList>
            <person name="He N."/>
            <person name="Zhao S."/>
        </authorList>
    </citation>
    <scope>NUCLEOTIDE SEQUENCE</scope>
</reference>
<dbReference type="InterPro" id="IPR036396">
    <property type="entry name" value="Cyt_P450_sf"/>
</dbReference>
<evidence type="ECO:0000256" key="6">
    <source>
        <dbReference type="ARBA" id="ARBA00023033"/>
    </source>
</evidence>
<dbReference type="GO" id="GO:0005506">
    <property type="term" value="F:iron ion binding"/>
    <property type="evidence" value="ECO:0007669"/>
    <property type="project" value="InterPro"/>
</dbReference>
<dbReference type="OrthoDB" id="1155904at2759"/>
<accession>W9RFD1</accession>
<dbReference type="PRINTS" id="PR00385">
    <property type="entry name" value="P450"/>
</dbReference>
<dbReference type="AlphaFoldDB" id="W9RFD1"/>
<keyword evidence="3 7" id="KW-0479">Metal-binding</keyword>
<dbReference type="FunFam" id="1.10.630.10:FF:000026">
    <property type="entry name" value="Cytochrome P450 82C4"/>
    <property type="match status" value="1"/>
</dbReference>
<dbReference type="PANTHER" id="PTHR47947:SF20">
    <property type="entry name" value="CYTOCHROME P450 FAMILY PROTEIN"/>
    <property type="match status" value="1"/>
</dbReference>
<dbReference type="PROSITE" id="PS00086">
    <property type="entry name" value="CYTOCHROME_P450"/>
    <property type="match status" value="1"/>
</dbReference>
<dbReference type="GO" id="GO:0016705">
    <property type="term" value="F:oxidoreductase activity, acting on paired donors, with incorporation or reduction of molecular oxygen"/>
    <property type="evidence" value="ECO:0007669"/>
    <property type="project" value="InterPro"/>
</dbReference>
<dbReference type="CDD" id="cd20653">
    <property type="entry name" value="CYP81"/>
    <property type="match status" value="1"/>
</dbReference>
<dbReference type="Gene3D" id="1.10.630.10">
    <property type="entry name" value="Cytochrome P450"/>
    <property type="match status" value="1"/>
</dbReference>
<comment type="similarity">
    <text evidence="1 8">Belongs to the cytochrome P450 family.</text>
</comment>
<evidence type="ECO:0000256" key="8">
    <source>
        <dbReference type="RuleBase" id="RU000461"/>
    </source>
</evidence>
<evidence type="ECO:0000256" key="3">
    <source>
        <dbReference type="ARBA" id="ARBA00022723"/>
    </source>
</evidence>
<keyword evidence="10" id="KW-1185">Reference proteome</keyword>
<keyword evidence="2 7" id="KW-0349">Heme</keyword>
<keyword evidence="4 8" id="KW-0560">Oxidoreductase</keyword>
<evidence type="ECO:0000256" key="1">
    <source>
        <dbReference type="ARBA" id="ARBA00010617"/>
    </source>
</evidence>
<dbReference type="KEGG" id="mnt:21385599"/>
<dbReference type="EMBL" id="KE344117">
    <property type="protein sequence ID" value="EXB53786.1"/>
    <property type="molecule type" value="Genomic_DNA"/>
</dbReference>
<organism evidence="9 10">
    <name type="scientific">Morus notabilis</name>
    <dbReference type="NCBI Taxonomy" id="981085"/>
    <lineage>
        <taxon>Eukaryota</taxon>
        <taxon>Viridiplantae</taxon>
        <taxon>Streptophyta</taxon>
        <taxon>Embryophyta</taxon>
        <taxon>Tracheophyta</taxon>
        <taxon>Spermatophyta</taxon>
        <taxon>Magnoliopsida</taxon>
        <taxon>eudicotyledons</taxon>
        <taxon>Gunneridae</taxon>
        <taxon>Pentapetalae</taxon>
        <taxon>rosids</taxon>
        <taxon>fabids</taxon>
        <taxon>Rosales</taxon>
        <taxon>Moraceae</taxon>
        <taxon>Moreae</taxon>
        <taxon>Morus</taxon>
    </lineage>
</organism>
<dbReference type="Proteomes" id="UP000030645">
    <property type="component" value="Unassembled WGS sequence"/>
</dbReference>
<dbReference type="Pfam" id="PF00067">
    <property type="entry name" value="p450"/>
    <property type="match status" value="1"/>
</dbReference>